<dbReference type="GO" id="GO:0004869">
    <property type="term" value="F:cysteine-type endopeptidase inhibitor activity"/>
    <property type="evidence" value="ECO:0007669"/>
    <property type="project" value="UniProtKB-KW"/>
</dbReference>
<dbReference type="OrthoDB" id="2016588at2759"/>
<dbReference type="STRING" id="1194695.A0A5A7U5C4"/>
<dbReference type="Pfam" id="PF16845">
    <property type="entry name" value="SQAPI"/>
    <property type="match status" value="1"/>
</dbReference>
<dbReference type="Gene3D" id="3.10.450.10">
    <property type="match status" value="1"/>
</dbReference>
<dbReference type="EMBL" id="SSTE01012636">
    <property type="protein sequence ID" value="KAA0048649.1"/>
    <property type="molecule type" value="Genomic_DNA"/>
</dbReference>
<evidence type="ECO:0000259" key="3">
    <source>
        <dbReference type="Pfam" id="PF16845"/>
    </source>
</evidence>
<dbReference type="InterPro" id="IPR046350">
    <property type="entry name" value="Cystatin_sf"/>
</dbReference>
<evidence type="ECO:0000256" key="2">
    <source>
        <dbReference type="ARBA" id="ARBA00022704"/>
    </source>
</evidence>
<dbReference type="PROSITE" id="PS00287">
    <property type="entry name" value="CYSTATIN"/>
    <property type="match status" value="1"/>
</dbReference>
<dbReference type="CDD" id="cd00042">
    <property type="entry name" value="CY"/>
    <property type="match status" value="1"/>
</dbReference>
<evidence type="ECO:0000256" key="1">
    <source>
        <dbReference type="ARBA" id="ARBA00022690"/>
    </source>
</evidence>
<dbReference type="SUPFAM" id="SSF54403">
    <property type="entry name" value="Cystatin/monellin"/>
    <property type="match status" value="1"/>
</dbReference>
<accession>A0A5A7U5C4</accession>
<comment type="caution">
    <text evidence="4">The sequence shown here is derived from an EMBL/GenBank/DDBJ whole genome shotgun (WGS) entry which is preliminary data.</text>
</comment>
<reference evidence="4 5" key="1">
    <citation type="submission" date="2019-08" db="EMBL/GenBank/DDBJ databases">
        <title>Draft genome sequences of two oriental melons (Cucumis melo L. var makuwa).</title>
        <authorList>
            <person name="Kwon S.-Y."/>
        </authorList>
    </citation>
    <scope>NUCLEOTIDE SEQUENCE [LARGE SCALE GENOMIC DNA]</scope>
    <source>
        <strain evidence="5">cv. SW 3</strain>
        <tissue evidence="4">Leaf</tissue>
    </source>
</reference>
<keyword evidence="2" id="KW-0789">Thiol protease inhibitor</keyword>
<organism evidence="4 5">
    <name type="scientific">Cucumis melo var. makuwa</name>
    <name type="common">Oriental melon</name>
    <dbReference type="NCBI Taxonomy" id="1194695"/>
    <lineage>
        <taxon>Eukaryota</taxon>
        <taxon>Viridiplantae</taxon>
        <taxon>Streptophyta</taxon>
        <taxon>Embryophyta</taxon>
        <taxon>Tracheophyta</taxon>
        <taxon>Spermatophyta</taxon>
        <taxon>Magnoliopsida</taxon>
        <taxon>eudicotyledons</taxon>
        <taxon>Gunneridae</taxon>
        <taxon>Pentapetalae</taxon>
        <taxon>rosids</taxon>
        <taxon>fabids</taxon>
        <taxon>Cucurbitales</taxon>
        <taxon>Cucurbitaceae</taxon>
        <taxon>Benincaseae</taxon>
        <taxon>Cucumis</taxon>
    </lineage>
</organism>
<keyword evidence="1" id="KW-0646">Protease inhibitor</keyword>
<evidence type="ECO:0000313" key="4">
    <source>
        <dbReference type="EMBL" id="KAA0048649.1"/>
    </source>
</evidence>
<protein>
    <submittedName>
        <fullName evidence="4">Cysteine proteinase inhibitor 5-like</fullName>
    </submittedName>
</protein>
<proteinExistence type="predicted"/>
<gene>
    <name evidence="4" type="ORF">E6C27_scaffold10755G00010</name>
</gene>
<dbReference type="InterPro" id="IPR000010">
    <property type="entry name" value="Cystatin_dom"/>
</dbReference>
<dbReference type="Proteomes" id="UP000321393">
    <property type="component" value="Unassembled WGS sequence"/>
</dbReference>
<sequence>MCSAVVGQYIPCSHPDDEQLHEIAEWAVKKYNEGLTLLRILDCEKQVVAGINWRLLLKCRHENIGENHYYQTVVYDKPWEHLRELVYFHRLYPHE</sequence>
<name>A0A5A7U5C4_CUCMM</name>
<dbReference type="InterPro" id="IPR018073">
    <property type="entry name" value="Prot_inh_cystat_CS"/>
</dbReference>
<dbReference type="PANTHER" id="PTHR47364">
    <property type="entry name" value="CYSTEINE PROTEINASE INHIBITOR 5"/>
    <property type="match status" value="1"/>
</dbReference>
<dbReference type="PANTHER" id="PTHR47364:SF2">
    <property type="entry name" value="CYSTEINE PROTEINASE INHIBITOR 5"/>
    <property type="match status" value="1"/>
</dbReference>
<dbReference type="AlphaFoldDB" id="A0A5A7U5C4"/>
<evidence type="ECO:0000313" key="5">
    <source>
        <dbReference type="Proteomes" id="UP000321393"/>
    </source>
</evidence>
<feature type="domain" description="Cystatin" evidence="3">
    <location>
        <begin position="16"/>
        <end position="90"/>
    </location>
</feature>